<organism evidence="3 4">
    <name type="scientific">Paenibacillus brasilensis</name>
    <dbReference type="NCBI Taxonomy" id="128574"/>
    <lineage>
        <taxon>Bacteria</taxon>
        <taxon>Bacillati</taxon>
        <taxon>Bacillota</taxon>
        <taxon>Bacilli</taxon>
        <taxon>Bacillales</taxon>
        <taxon>Paenibacillaceae</taxon>
        <taxon>Paenibacillus</taxon>
    </lineage>
</organism>
<feature type="transmembrane region" description="Helical" evidence="2">
    <location>
        <begin position="50"/>
        <end position="72"/>
    </location>
</feature>
<comment type="caution">
    <text evidence="3">The sequence shown here is derived from an EMBL/GenBank/DDBJ whole genome shotgun (WGS) entry which is preliminary data.</text>
</comment>
<dbReference type="EMBL" id="JAUSWA010000015">
    <property type="protein sequence ID" value="MDQ0494732.1"/>
    <property type="molecule type" value="Genomic_DNA"/>
</dbReference>
<evidence type="ECO:0000313" key="4">
    <source>
        <dbReference type="Proteomes" id="UP001242811"/>
    </source>
</evidence>
<keyword evidence="4" id="KW-1185">Reference proteome</keyword>
<gene>
    <name evidence="3" type="ORF">QOZ95_002898</name>
</gene>
<evidence type="ECO:0000313" key="3">
    <source>
        <dbReference type="EMBL" id="MDQ0494732.1"/>
    </source>
</evidence>
<proteinExistence type="predicted"/>
<keyword evidence="2" id="KW-0472">Membrane</keyword>
<evidence type="ECO:0000256" key="1">
    <source>
        <dbReference type="SAM" id="MobiDB-lite"/>
    </source>
</evidence>
<dbReference type="Proteomes" id="UP001242811">
    <property type="component" value="Unassembled WGS sequence"/>
</dbReference>
<feature type="region of interest" description="Disordered" evidence="1">
    <location>
        <begin position="14"/>
        <end position="41"/>
    </location>
</feature>
<keyword evidence="2" id="KW-0812">Transmembrane</keyword>
<reference evidence="3 4" key="1">
    <citation type="submission" date="2023-07" db="EMBL/GenBank/DDBJ databases">
        <title>Genomic Encyclopedia of Type Strains, Phase IV (KMG-IV): sequencing the most valuable type-strain genomes for metagenomic binning, comparative biology and taxonomic classification.</title>
        <authorList>
            <person name="Goeker M."/>
        </authorList>
    </citation>
    <scope>NUCLEOTIDE SEQUENCE [LARGE SCALE GENOMIC DNA]</scope>
    <source>
        <strain evidence="3 4">DSM 14914</strain>
    </source>
</reference>
<evidence type="ECO:0000256" key="2">
    <source>
        <dbReference type="SAM" id="Phobius"/>
    </source>
</evidence>
<sequence>MSLKMYNQTIYNGHSKTGSLARQKRGIADMKTKRKPPSLQKKKDEVNKKAIVWTAVSFVLLIVVIVLVIVLAQAGNR</sequence>
<accession>A0ABU0KZ56</accession>
<keyword evidence="2" id="KW-1133">Transmembrane helix</keyword>
<protein>
    <submittedName>
        <fullName evidence="3">Membrane protein YvbJ</fullName>
    </submittedName>
</protein>
<name>A0ABU0KZ56_9BACL</name>